<dbReference type="AlphaFoldDB" id="A0A1X7J8P9"/>
<evidence type="ECO:0000256" key="1">
    <source>
        <dbReference type="SAM" id="MobiDB-lite"/>
    </source>
</evidence>
<feature type="region of interest" description="Disordered" evidence="1">
    <location>
        <begin position="165"/>
        <end position="192"/>
    </location>
</feature>
<accession>A0A1X7J8P9</accession>
<protein>
    <submittedName>
        <fullName evidence="3">Uncharacterized protein</fullName>
    </submittedName>
</protein>
<name>A0A1X7J8P9_9CORY</name>
<evidence type="ECO:0000256" key="2">
    <source>
        <dbReference type="SAM" id="SignalP"/>
    </source>
</evidence>
<evidence type="ECO:0000313" key="4">
    <source>
        <dbReference type="Proteomes" id="UP000193309"/>
    </source>
</evidence>
<feature type="compositionally biased region" description="Low complexity" evidence="1">
    <location>
        <begin position="136"/>
        <end position="150"/>
    </location>
</feature>
<sequence length="225" mass="23758">MNKRFAGIIAGTVLTASAVLVPGAAAQPHTHDGRAGDYTSVTVRDGLADMHGQYVFVRHGTSLASGGACYDDSALLIDKLTPVAGWSGYYTVDASCLTGAQPGDDADEQQGVPRPGDQNQTPGDQGQVPGCQTPVQQEQEQSQQEQEQGQVPVEDCQIPVVPEPGDCINLPGDCHDDDTEDDTEEEKEEGSSVVGGAFLGLSALAGLAFSERSPSVWWPWPRVFC</sequence>
<feature type="compositionally biased region" description="Acidic residues" evidence="1">
    <location>
        <begin position="175"/>
        <end position="188"/>
    </location>
</feature>
<evidence type="ECO:0000313" key="3">
    <source>
        <dbReference type="EMBL" id="SMG24173.1"/>
    </source>
</evidence>
<organism evidence="3 4">
    <name type="scientific">Corynebacterium pollutisoli</name>
    <dbReference type="NCBI Taxonomy" id="1610489"/>
    <lineage>
        <taxon>Bacteria</taxon>
        <taxon>Bacillati</taxon>
        <taxon>Actinomycetota</taxon>
        <taxon>Actinomycetes</taxon>
        <taxon>Mycobacteriales</taxon>
        <taxon>Corynebacteriaceae</taxon>
        <taxon>Corynebacterium</taxon>
    </lineage>
</organism>
<dbReference type="EMBL" id="FXAR01000004">
    <property type="protein sequence ID" value="SMG24173.1"/>
    <property type="molecule type" value="Genomic_DNA"/>
</dbReference>
<keyword evidence="2" id="KW-0732">Signal</keyword>
<feature type="chain" id="PRO_5038590112" evidence="2">
    <location>
        <begin position="27"/>
        <end position="225"/>
    </location>
</feature>
<reference evidence="4" key="1">
    <citation type="submission" date="2017-04" db="EMBL/GenBank/DDBJ databases">
        <authorList>
            <person name="Varghese N."/>
            <person name="Submissions S."/>
        </authorList>
    </citation>
    <scope>NUCLEOTIDE SEQUENCE [LARGE SCALE GENOMIC DNA]</scope>
    <source>
        <strain evidence="4">VDS</strain>
    </source>
</reference>
<dbReference type="RefSeq" id="WP_085549486.1">
    <property type="nucleotide sequence ID" value="NZ_FXAR01000004.1"/>
</dbReference>
<gene>
    <name evidence="3" type="ORF">SAMN06295981_1354</name>
</gene>
<dbReference type="STRING" id="1610489.SAMN06295981_1354"/>
<dbReference type="Proteomes" id="UP000193309">
    <property type="component" value="Unassembled WGS sequence"/>
</dbReference>
<proteinExistence type="predicted"/>
<feature type="region of interest" description="Disordered" evidence="1">
    <location>
        <begin position="100"/>
        <end position="152"/>
    </location>
</feature>
<keyword evidence="4" id="KW-1185">Reference proteome</keyword>
<feature type="signal peptide" evidence="2">
    <location>
        <begin position="1"/>
        <end position="26"/>
    </location>
</feature>